<dbReference type="Proteomes" id="UP000623440">
    <property type="component" value="Unassembled WGS sequence"/>
</dbReference>
<proteinExistence type="predicted"/>
<protein>
    <recommendedName>
        <fullName evidence="3">Transposase</fullName>
    </recommendedName>
</protein>
<name>A0ABR8E342_9NOSO</name>
<evidence type="ECO:0000313" key="1">
    <source>
        <dbReference type="EMBL" id="MBD2535511.1"/>
    </source>
</evidence>
<dbReference type="RefSeq" id="WP_190946333.1">
    <property type="nucleotide sequence ID" value="NZ_JACJSI010000286.1"/>
</dbReference>
<evidence type="ECO:0000313" key="2">
    <source>
        <dbReference type="Proteomes" id="UP000623440"/>
    </source>
</evidence>
<reference evidence="1 2" key="1">
    <citation type="journal article" date="2020" name="ISME J.">
        <title>Comparative genomics reveals insights into cyanobacterial evolution and habitat adaptation.</title>
        <authorList>
            <person name="Chen M.Y."/>
            <person name="Teng W.K."/>
            <person name="Zhao L."/>
            <person name="Hu C.X."/>
            <person name="Zhou Y.K."/>
            <person name="Han B.P."/>
            <person name="Song L.R."/>
            <person name="Shu W.S."/>
        </authorList>
    </citation>
    <scope>NUCLEOTIDE SEQUENCE [LARGE SCALE GENOMIC DNA]</scope>
    <source>
        <strain evidence="1 2">FACHB-838</strain>
    </source>
</reference>
<sequence length="93" mass="10675">MTNSYSPKSAVLERIGSNVAFSAASCRRSVYVWQLYAVVLEKFRNILAKVRVWQLENWLRLNEGYGNIASLESTNITLRLDTFLSKGFRGENR</sequence>
<organism evidence="1 2">
    <name type="scientific">Nostoc flagelliforme FACHB-838</name>
    <dbReference type="NCBI Taxonomy" id="2692904"/>
    <lineage>
        <taxon>Bacteria</taxon>
        <taxon>Bacillati</taxon>
        <taxon>Cyanobacteriota</taxon>
        <taxon>Cyanophyceae</taxon>
        <taxon>Nostocales</taxon>
        <taxon>Nostocaceae</taxon>
        <taxon>Nostoc</taxon>
    </lineage>
</organism>
<comment type="caution">
    <text evidence="1">The sequence shown here is derived from an EMBL/GenBank/DDBJ whole genome shotgun (WGS) entry which is preliminary data.</text>
</comment>
<dbReference type="EMBL" id="JACJSI010000286">
    <property type="protein sequence ID" value="MBD2535511.1"/>
    <property type="molecule type" value="Genomic_DNA"/>
</dbReference>
<keyword evidence="2" id="KW-1185">Reference proteome</keyword>
<evidence type="ECO:0008006" key="3">
    <source>
        <dbReference type="Google" id="ProtNLM"/>
    </source>
</evidence>
<accession>A0ABR8E342</accession>
<gene>
    <name evidence="1" type="ORF">H6G97_41420</name>
</gene>